<dbReference type="GO" id="GO:0003676">
    <property type="term" value="F:nucleic acid binding"/>
    <property type="evidence" value="ECO:0007669"/>
    <property type="project" value="InterPro"/>
</dbReference>
<name>X1L5G7_9ZZZZ</name>
<proteinExistence type="predicted"/>
<evidence type="ECO:0000313" key="1">
    <source>
        <dbReference type="EMBL" id="GAI14223.1"/>
    </source>
</evidence>
<dbReference type="Gene3D" id="3.40.1350.10">
    <property type="match status" value="1"/>
</dbReference>
<reference evidence="1" key="1">
    <citation type="journal article" date="2014" name="Front. Microbiol.">
        <title>High frequency of phylogenetically diverse reductive dehalogenase-homologous genes in deep subseafloor sedimentary metagenomes.</title>
        <authorList>
            <person name="Kawai M."/>
            <person name="Futagami T."/>
            <person name="Toyoda A."/>
            <person name="Takaki Y."/>
            <person name="Nishi S."/>
            <person name="Hori S."/>
            <person name="Arai W."/>
            <person name="Tsubouchi T."/>
            <person name="Morono Y."/>
            <person name="Uchiyama I."/>
            <person name="Ito T."/>
            <person name="Fujiyama A."/>
            <person name="Inagaki F."/>
            <person name="Takami H."/>
        </authorList>
    </citation>
    <scope>NUCLEOTIDE SEQUENCE</scope>
    <source>
        <strain evidence="1">Expedition CK06-06</strain>
    </source>
</reference>
<sequence length="138" mass="15579">MVKPDSQQRGLAGEYYVAFILSRLGYDIGITIGRAKAFDMIAVGPSGKSINIQVKSTFSYNDWLVARDFDAGSNSVIALVRLGKNATQKPELYFLPGKRANELRTHKYQTHSPRISRADVRKEFNDHDFSLVERLLKD</sequence>
<comment type="caution">
    <text evidence="1">The sequence shown here is derived from an EMBL/GenBank/DDBJ whole genome shotgun (WGS) entry which is preliminary data.</text>
</comment>
<gene>
    <name evidence="1" type="ORF">S06H3_11195</name>
</gene>
<dbReference type="AlphaFoldDB" id="X1L5G7"/>
<organism evidence="1">
    <name type="scientific">marine sediment metagenome</name>
    <dbReference type="NCBI Taxonomy" id="412755"/>
    <lineage>
        <taxon>unclassified sequences</taxon>
        <taxon>metagenomes</taxon>
        <taxon>ecological metagenomes</taxon>
    </lineage>
</organism>
<dbReference type="InterPro" id="IPR011856">
    <property type="entry name" value="tRNA_endonuc-like_dom_sf"/>
</dbReference>
<accession>X1L5G7</accession>
<protein>
    <recommendedName>
        <fullName evidence="2">PD(D/E)XK endonuclease domain-containing protein</fullName>
    </recommendedName>
</protein>
<dbReference type="EMBL" id="BARV01005358">
    <property type="protein sequence ID" value="GAI14223.1"/>
    <property type="molecule type" value="Genomic_DNA"/>
</dbReference>
<evidence type="ECO:0008006" key="2">
    <source>
        <dbReference type="Google" id="ProtNLM"/>
    </source>
</evidence>